<organism evidence="3">
    <name type="scientific">Candidatus Atribacter allofermentans</name>
    <dbReference type="NCBI Taxonomy" id="1852833"/>
    <lineage>
        <taxon>Bacteria</taxon>
        <taxon>Pseudomonadati</taxon>
        <taxon>Atribacterota</taxon>
        <taxon>Atribacteria</taxon>
        <taxon>Atribacterales</taxon>
        <taxon>Atribacteraceae</taxon>
        <taxon>Atribacter</taxon>
    </lineage>
</organism>
<name>A0A1V5SLF0_9BACT</name>
<dbReference type="GO" id="GO:0047244">
    <property type="term" value="F:N-acetylglucosaminyldiphosphoundecaprenol N-acetyl-beta-D-mannosaminyltransferase activity"/>
    <property type="evidence" value="ECO:0007669"/>
    <property type="project" value="UniProtKB-EC"/>
</dbReference>
<dbReference type="NCBIfam" id="TIGR00696">
    <property type="entry name" value="wecG_tagA_cpsF"/>
    <property type="match status" value="1"/>
</dbReference>
<sequence length="247" mass="27867">MQVGSSSEYSLLGILIADYAISDLISYITESIQSGQKAHIITLNPEMVARQATDGEFYQALHGAELRIVDGNGILLAARILGKAIQHRTPGIELVEELLRVGQEKSWSFYFLGSSSEVVTRLVKNLKIHAPKTLISGFHHGYFQDSLPIIEDINRSKPDILLVGLGSPQQELWIHKNRNLLQASIMIGIGGSFDVLCGDKKRAPFVFRKMKLEWLYRIASEPHRLKRVIPAFFRFGWMVLKERLVLK</sequence>
<protein>
    <submittedName>
        <fullName evidence="3">Putative N-acetylmannosaminyltransferase</fullName>
        <ecNumber evidence="3">2.4.1.187</ecNumber>
    </submittedName>
</protein>
<proteinExistence type="predicted"/>
<evidence type="ECO:0000256" key="1">
    <source>
        <dbReference type="ARBA" id="ARBA00022676"/>
    </source>
</evidence>
<evidence type="ECO:0000313" key="3">
    <source>
        <dbReference type="EMBL" id="OQA55379.1"/>
    </source>
</evidence>
<comment type="caution">
    <text evidence="3">The sequence shown here is derived from an EMBL/GenBank/DDBJ whole genome shotgun (WGS) entry which is preliminary data.</text>
</comment>
<dbReference type="PANTHER" id="PTHR34136:SF1">
    <property type="entry name" value="UDP-N-ACETYL-D-MANNOSAMINURONIC ACID TRANSFERASE"/>
    <property type="match status" value="1"/>
</dbReference>
<dbReference type="AlphaFoldDB" id="A0A1V5SLF0"/>
<evidence type="ECO:0000256" key="2">
    <source>
        <dbReference type="ARBA" id="ARBA00022679"/>
    </source>
</evidence>
<dbReference type="InterPro" id="IPR004629">
    <property type="entry name" value="WecG_TagA_CpsF"/>
</dbReference>
<accession>A0A1V5SLF0</accession>
<dbReference type="EMBL" id="MWBQ01000161">
    <property type="protein sequence ID" value="OQA55379.1"/>
    <property type="molecule type" value="Genomic_DNA"/>
</dbReference>
<gene>
    <name evidence="3" type="primary">tagA</name>
    <name evidence="3" type="ORF">BWY41_01668</name>
</gene>
<keyword evidence="2 3" id="KW-0808">Transferase</keyword>
<dbReference type="EC" id="2.4.1.187" evidence="3"/>
<dbReference type="Proteomes" id="UP000485569">
    <property type="component" value="Unassembled WGS sequence"/>
</dbReference>
<dbReference type="PANTHER" id="PTHR34136">
    <property type="match status" value="1"/>
</dbReference>
<keyword evidence="1 3" id="KW-0328">Glycosyltransferase</keyword>
<dbReference type="CDD" id="cd06533">
    <property type="entry name" value="Glyco_transf_WecG_TagA"/>
    <property type="match status" value="1"/>
</dbReference>
<reference evidence="3" key="1">
    <citation type="submission" date="2017-02" db="EMBL/GenBank/DDBJ databases">
        <title>Delving into the versatile metabolic prowess of the omnipresent phylum Bacteroidetes.</title>
        <authorList>
            <person name="Nobu M.K."/>
            <person name="Mei R."/>
            <person name="Narihiro T."/>
            <person name="Kuroda K."/>
            <person name="Liu W.-T."/>
        </authorList>
    </citation>
    <scope>NUCLEOTIDE SEQUENCE</scope>
    <source>
        <strain evidence="3">ADurb.Bin276</strain>
    </source>
</reference>
<dbReference type="Pfam" id="PF03808">
    <property type="entry name" value="Glyco_tran_WecG"/>
    <property type="match status" value="1"/>
</dbReference>